<accession>B0XIR0</accession>
<evidence type="ECO:0000313" key="3">
    <source>
        <dbReference type="EMBL" id="EDS29582.1"/>
    </source>
</evidence>
<evidence type="ECO:0000313" key="5">
    <source>
        <dbReference type="Proteomes" id="UP000002320"/>
    </source>
</evidence>
<protein>
    <submittedName>
        <fullName evidence="3 4">Uncharacterized protein</fullName>
    </submittedName>
</protein>
<proteinExistence type="predicted"/>
<dbReference type="HOGENOM" id="CLU_241836_0_0_1"/>
<dbReference type="PANTHER" id="PTHR24198:SF165">
    <property type="entry name" value="ANKYRIN REPEAT-CONTAINING PROTEIN-RELATED"/>
    <property type="match status" value="1"/>
</dbReference>
<name>B0XIR0_CULQU</name>
<reference evidence="4" key="2">
    <citation type="submission" date="2021-02" db="UniProtKB">
        <authorList>
            <consortium name="EnsemblMetazoa"/>
        </authorList>
    </citation>
    <scope>IDENTIFICATION</scope>
    <source>
        <strain evidence="4">JHB</strain>
    </source>
</reference>
<dbReference type="OrthoDB" id="7762997at2759"/>
<gene>
    <name evidence="4" type="primary">6053451</name>
    <name evidence="3" type="ORF">CpipJ_CPIJ019307</name>
</gene>
<dbReference type="InParanoid" id="B0XIR0"/>
<dbReference type="Proteomes" id="UP000002320">
    <property type="component" value="Unassembled WGS sequence"/>
</dbReference>
<dbReference type="Gene3D" id="1.25.40.20">
    <property type="entry name" value="Ankyrin repeat-containing domain"/>
    <property type="match status" value="2"/>
</dbReference>
<dbReference type="SMART" id="SM00248">
    <property type="entry name" value="ANK"/>
    <property type="match status" value="5"/>
</dbReference>
<dbReference type="InterPro" id="IPR036770">
    <property type="entry name" value="Ankyrin_rpt-contain_sf"/>
</dbReference>
<dbReference type="VEuPathDB" id="VectorBase:CPIJ019307"/>
<reference evidence="3" key="1">
    <citation type="submission" date="2007-03" db="EMBL/GenBank/DDBJ databases">
        <title>Annotation of Culex pipiens quinquefasciatus.</title>
        <authorList>
            <consortium name="The Broad Institute Genome Sequencing Platform"/>
            <person name="Atkinson P.W."/>
            <person name="Hemingway J."/>
            <person name="Christensen B.M."/>
            <person name="Higgs S."/>
            <person name="Kodira C."/>
            <person name="Hannick L."/>
            <person name="Megy K."/>
            <person name="O'Leary S."/>
            <person name="Pearson M."/>
            <person name="Haas B.J."/>
            <person name="Mauceli E."/>
            <person name="Wortman J.R."/>
            <person name="Lee N.H."/>
            <person name="Guigo R."/>
            <person name="Stanke M."/>
            <person name="Alvarado L."/>
            <person name="Amedeo P."/>
            <person name="Antoine C.H."/>
            <person name="Arensburger P."/>
            <person name="Bidwell S.L."/>
            <person name="Crawford M."/>
            <person name="Camaro F."/>
            <person name="Devon K."/>
            <person name="Engels R."/>
            <person name="Hammond M."/>
            <person name="Howarth C."/>
            <person name="Koehrsen M."/>
            <person name="Lawson D."/>
            <person name="Montgomery P."/>
            <person name="Nene V."/>
            <person name="Nusbaum C."/>
            <person name="Puiu D."/>
            <person name="Romero-Severson J."/>
            <person name="Severson D.W."/>
            <person name="Shumway M."/>
            <person name="Sisk P."/>
            <person name="Stolte C."/>
            <person name="Zeng Q."/>
            <person name="Eisenstadt E."/>
            <person name="Fraser-Liggett C."/>
            <person name="Strausberg R."/>
            <person name="Galagan J."/>
            <person name="Birren B."/>
            <person name="Collins F.H."/>
        </authorList>
    </citation>
    <scope>NUCLEOTIDE SEQUENCE [LARGE SCALE GENOMIC DNA]</scope>
    <source>
        <strain evidence="3">JHB</strain>
    </source>
</reference>
<keyword evidence="1" id="KW-0677">Repeat</keyword>
<keyword evidence="2" id="KW-0040">ANK repeat</keyword>
<dbReference type="KEGG" id="cqu:CpipJ_CPIJ019307"/>
<dbReference type="VEuPathDB" id="VectorBase:CQUJHB005471"/>
<sequence>MFTFDEIVDAFRANLLEKLVKKHGPQPFECRWAELVETEYDQKVALVTQLIRSGVDCDWQNDKGKSPMELALALNKPKLISAMLQAEAARFDVQRMVYRLVRRGNVELLQMFFKMMQEISRTDKFRMVSLALEETLLRRTAMKDKMRDFCNKLILAKFYGTHKITKFSLAQRKQHIKQRIKIICKEVEFLQSYGTEIFTNIDNNFLTSLDIVSTNLFAVDLLWKHPSLTKLKEYATWSSLQPNKINYLVQIYVDVLMEQLPDLGLAIDKNLLLDMLSMLSFELNMIYTKNYRGVEKKENFLVNMVKQNSVNEGWKSKYPQVKLTKQHRRFARKRDTKALARAGFNSKQQQHLIAVVHDKKNVEQLRELWMQEFPNVRLGQRAVAWASGKGDTTSSGPFSGFCRRTRYVLKTVNKIYSRVKSYYSLTIMLSAINVIVNISLTEKMATEFGYAACQRVVQIMGEFCKNTEKTPNLQGALHKHMSFWSSQSLLDIFHHRRNVIAHGLSLTEVNFRILQNSGELNTGILLAYCQMVQSELQRTYPHLKYYQLSELTRLIRRCLGRVWQLKTLEQRESFATMIDRGKRSIWKDTTAELNNFDQINSLLDKLLSSREDRQLYDGLKEVKTKVDLAKTKHEEYVAGLQRYQVFAWKLIESCGYYSDKNVLNQSLKARLNLPQMYYSPVNQAIMREANQLLSSIMERNQYSKDTGQHLVELNRLIAQKVDRERQLKKAHQINQFVPFQNERYTERLLESLGVNELRFEKFYAVHDALDSRVYDPLNNQHEAGMFAVEQKFTVIKRILQENDIKYDSQQLDQCQKEDSHLLKRLLEQMLESLYQLSRVKVNSEDQYAEARALATQFGLLEICSILAHTEPFQSNFDYLNTPVPLLAGRYLRNALAHDFVLFKSAFMFDGETLKLTIEVLYERRSYLLNEHCQSGALPHFGEITEKYSRHKRLVEGQTVRTDGKLDKVLNNHLDIYGNYFFIWKGESKFHHNLLDVLLYYYRDDAIAYIEKCSQGSGKSPSSSVFSYLWNRLRYSHLLGWPLQTIVKLFSLGGVNTGVLHQDGLADEVDRVWQHLAERMRVPLEDFGYDPPEQLEKILCFFLFVKRFDKFLEFFHRYGEKFDFIKFHNLLSDIPDVVDKLAEFLPWGAAKDQNFSMMHSLCASNNVEALKSAIKRLTSKQLCIRSKENSTPIQTATWNSSFRAIRVLLESRKLTQLDSYTLATIIETHQNDLLKYFKPSLESNQLRDNFLECGIKLVTAANIDAYRALRKMLSENAFRRVCPDDGSLPLICSAIGCGTKKTFVHQLLADPKLKSTFNRPSNQEKSPFLFDIGSGRFKYTNFLLSQGVAVDFSVIKAVVTSNCFKRLKWLLRKSETVLTDSQQQEICKLIVTENLDLRMLKCFTGLANLPDGDLTRMLELTLQRYAFDACRLICETFPPILTNYNRKLRDHPLAVAINGIHRNNSLHRYRPFLHFLIKTCTNIPLQEALLFDALNLGDLQIVQALVDAGVPTDVEVAGFTPLSQAAHNCATYPNAQAYAMFELLLKKGVSVQNLVFCHTHYLRVVRLLELLIEHTSFGASSEELLVILLHAQVIGSERLLQALLRKYRFLAASFSFDRDERLVLDSRFALDLYQFCARYQPQSPKMAAFSIPLVQTRIPEASITRSFDYPK</sequence>
<dbReference type="InterPro" id="IPR002110">
    <property type="entry name" value="Ankyrin_rpt"/>
</dbReference>
<dbReference type="SUPFAM" id="SSF48403">
    <property type="entry name" value="Ankyrin repeat"/>
    <property type="match status" value="1"/>
</dbReference>
<keyword evidence="5" id="KW-1185">Reference proteome</keyword>
<dbReference type="EMBL" id="DS233355">
    <property type="protein sequence ID" value="EDS29582.1"/>
    <property type="molecule type" value="Genomic_DNA"/>
</dbReference>
<evidence type="ECO:0000256" key="1">
    <source>
        <dbReference type="ARBA" id="ARBA00022737"/>
    </source>
</evidence>
<organism>
    <name type="scientific">Culex quinquefasciatus</name>
    <name type="common">Southern house mosquito</name>
    <name type="synonym">Culex pungens</name>
    <dbReference type="NCBI Taxonomy" id="7176"/>
    <lineage>
        <taxon>Eukaryota</taxon>
        <taxon>Metazoa</taxon>
        <taxon>Ecdysozoa</taxon>
        <taxon>Arthropoda</taxon>
        <taxon>Hexapoda</taxon>
        <taxon>Insecta</taxon>
        <taxon>Pterygota</taxon>
        <taxon>Neoptera</taxon>
        <taxon>Endopterygota</taxon>
        <taxon>Diptera</taxon>
        <taxon>Nematocera</taxon>
        <taxon>Culicoidea</taxon>
        <taxon>Culicidae</taxon>
        <taxon>Culicinae</taxon>
        <taxon>Culicini</taxon>
        <taxon>Culex</taxon>
        <taxon>Culex</taxon>
    </lineage>
</organism>
<evidence type="ECO:0000256" key="2">
    <source>
        <dbReference type="ARBA" id="ARBA00023043"/>
    </source>
</evidence>
<dbReference type="EnsemblMetazoa" id="CPIJ019307-RA">
    <property type="protein sequence ID" value="CPIJ019307-PA"/>
    <property type="gene ID" value="CPIJ019307"/>
</dbReference>
<evidence type="ECO:0000313" key="4">
    <source>
        <dbReference type="EnsemblMetazoa" id="CPIJ019307-PA"/>
    </source>
</evidence>
<dbReference type="PANTHER" id="PTHR24198">
    <property type="entry name" value="ANKYRIN REPEAT AND PROTEIN KINASE DOMAIN-CONTAINING PROTEIN"/>
    <property type="match status" value="1"/>
</dbReference>